<reference evidence="1 2" key="1">
    <citation type="journal article" date="2022" name="bioRxiv">
        <title>An ancient truncated duplication of the anti-Mullerian hormone receptor type 2 gene is a potential conserved master sex determinant in the Pangasiidae catfish family.</title>
        <authorList>
            <person name="Wen M."/>
            <person name="Pan Q."/>
            <person name="Jouanno E."/>
            <person name="Montfort J."/>
            <person name="Zahm M."/>
            <person name="Cabau C."/>
            <person name="Klopp C."/>
            <person name="Iampietro C."/>
            <person name="Roques C."/>
            <person name="Bouchez O."/>
            <person name="Castinel A."/>
            <person name="Donnadieu C."/>
            <person name="Parrinello H."/>
            <person name="Poncet C."/>
            <person name="Belmonte E."/>
            <person name="Gautier V."/>
            <person name="Avarre J.-C."/>
            <person name="Dugue R."/>
            <person name="Gustiano R."/>
            <person name="Ha T.T.T."/>
            <person name="Campet M."/>
            <person name="Sriphairoj K."/>
            <person name="Ribolli J."/>
            <person name="de Almeida F.L."/>
            <person name="Desvignes T."/>
            <person name="Postlethwait J.H."/>
            <person name="Bucao C.F."/>
            <person name="Robinson-Rechavi M."/>
            <person name="Bobe J."/>
            <person name="Herpin A."/>
            <person name="Guiguen Y."/>
        </authorList>
    </citation>
    <scope>NUCLEOTIDE SEQUENCE [LARGE SCALE GENOMIC DNA]</scope>
    <source>
        <strain evidence="1">YG-Dec2019</strain>
    </source>
</reference>
<evidence type="ECO:0000313" key="2">
    <source>
        <dbReference type="Proteomes" id="UP000829447"/>
    </source>
</evidence>
<proteinExistence type="predicted"/>
<dbReference type="Proteomes" id="UP000829447">
    <property type="component" value="Linkage Group LG29"/>
</dbReference>
<organism evidence="1 2">
    <name type="scientific">Pangasianodon gigas</name>
    <name type="common">Mekong giant catfish</name>
    <name type="synonym">Pangasius gigas</name>
    <dbReference type="NCBI Taxonomy" id="30993"/>
    <lineage>
        <taxon>Eukaryota</taxon>
        <taxon>Metazoa</taxon>
        <taxon>Chordata</taxon>
        <taxon>Craniata</taxon>
        <taxon>Vertebrata</taxon>
        <taxon>Euteleostomi</taxon>
        <taxon>Actinopterygii</taxon>
        <taxon>Neopterygii</taxon>
        <taxon>Teleostei</taxon>
        <taxon>Ostariophysi</taxon>
        <taxon>Siluriformes</taxon>
        <taxon>Pangasiidae</taxon>
        <taxon>Pangasianodon</taxon>
    </lineage>
</organism>
<accession>A0ACC5XWS1</accession>
<evidence type="ECO:0000313" key="1">
    <source>
        <dbReference type="EMBL" id="MCI4395200.1"/>
    </source>
</evidence>
<comment type="caution">
    <text evidence="1">The sequence shown here is derived from an EMBL/GenBank/DDBJ whole genome shotgun (WGS) entry which is preliminary data.</text>
</comment>
<sequence length="611" mass="67410">MVLKLGQLAFQQLKKGNLIFYKEDLKECGIDVKEAAVYSGVCTQIFREEFGLHQSKVYCFVHLSVQEHLAALYVDLTFMMEKRNVLDQSQSSKLEMKEITISDVHKSAVDQALQSQTGHLDLFLRFLLGLSVESNQKLLHHFVTQTGSSSQSKEETVQYIKKEISRDLPTEKSINLFHCLNELGDNSLVEEIQHYLKSGKQSELSPSQWSALVFVLLTSAQELEEFDLSKYTNTDNVSDWILVKVMPVVAESRKAIIRCDTIKWRSWTALDSVLRSETSNLRELHLTVNTMHLSKSNLGDSGMKRLSAVLENPLCKVETLRLQCCGISDEGCAALASALKSNPSHLRDLELSNNNLGDSGMKCLSAVLENPLCKVETLRLCGCEVSDEGCAVLASALISNPSHLRDLNLSQNNLGDSGVKHLSAVLENPHCKLETLRLQCCGTSNEGCAALTSALRSNPSHLRDLHLSNNNLGDSGVKRLSAVVENPHCKLEILRLFKCGISDEGCAALASALRSNPSHLRELHLSENSLGDSGVKCLSAVLENPYCKLEILRMCGCGISDEGCAALASALRSNPSHLRELEMKGNKTGDSGRKLLSALQDDEHYKLEEVE</sequence>
<dbReference type="EMBL" id="CM040482">
    <property type="protein sequence ID" value="MCI4395200.1"/>
    <property type="molecule type" value="Genomic_DNA"/>
</dbReference>
<protein>
    <submittedName>
        <fullName evidence="1">Uncharacterized protein</fullName>
    </submittedName>
</protein>
<name>A0ACC5XWS1_PANGG</name>
<gene>
    <name evidence="1" type="ORF">PGIGA_G00177720</name>
</gene>
<keyword evidence="2" id="KW-1185">Reference proteome</keyword>